<protein>
    <recommendedName>
        <fullName evidence="7">Xylanolytic transcriptional activator regulatory domain-containing protein</fullName>
    </recommendedName>
</protein>
<keyword evidence="6" id="KW-0472">Membrane</keyword>
<name>A0AAV5AP34_9AGAM</name>
<organism evidence="8 9">
    <name type="scientific">Clathrus columnatus</name>
    <dbReference type="NCBI Taxonomy" id="1419009"/>
    <lineage>
        <taxon>Eukaryota</taxon>
        <taxon>Fungi</taxon>
        <taxon>Dikarya</taxon>
        <taxon>Basidiomycota</taxon>
        <taxon>Agaricomycotina</taxon>
        <taxon>Agaricomycetes</taxon>
        <taxon>Phallomycetidae</taxon>
        <taxon>Phallales</taxon>
        <taxon>Clathraceae</taxon>
        <taxon>Clathrus</taxon>
    </lineage>
</organism>
<keyword evidence="2" id="KW-0805">Transcription regulation</keyword>
<proteinExistence type="predicted"/>
<dbReference type="EMBL" id="BPWL01000009">
    <property type="protein sequence ID" value="GJJ14439.1"/>
    <property type="molecule type" value="Genomic_DNA"/>
</dbReference>
<keyword evidence="4" id="KW-0804">Transcription</keyword>
<evidence type="ECO:0000256" key="5">
    <source>
        <dbReference type="ARBA" id="ARBA00023242"/>
    </source>
</evidence>
<gene>
    <name evidence="8" type="ORF">Clacol_008703</name>
</gene>
<dbReference type="CDD" id="cd12148">
    <property type="entry name" value="fungal_TF_MHR"/>
    <property type="match status" value="1"/>
</dbReference>
<keyword evidence="6" id="KW-0812">Transmembrane</keyword>
<dbReference type="GO" id="GO:0005634">
    <property type="term" value="C:nucleus"/>
    <property type="evidence" value="ECO:0007669"/>
    <property type="project" value="UniProtKB-SubCell"/>
</dbReference>
<evidence type="ECO:0000256" key="1">
    <source>
        <dbReference type="ARBA" id="ARBA00004123"/>
    </source>
</evidence>
<evidence type="ECO:0000256" key="4">
    <source>
        <dbReference type="ARBA" id="ARBA00023163"/>
    </source>
</evidence>
<evidence type="ECO:0000256" key="2">
    <source>
        <dbReference type="ARBA" id="ARBA00023015"/>
    </source>
</evidence>
<evidence type="ECO:0000256" key="6">
    <source>
        <dbReference type="SAM" id="Phobius"/>
    </source>
</evidence>
<dbReference type="PANTHER" id="PTHR31845">
    <property type="entry name" value="FINGER DOMAIN PROTEIN, PUTATIVE-RELATED"/>
    <property type="match status" value="1"/>
</dbReference>
<reference evidence="8" key="1">
    <citation type="submission" date="2021-10" db="EMBL/GenBank/DDBJ databases">
        <title>De novo Genome Assembly of Clathrus columnatus (Basidiomycota, Fungi) Using Illumina and Nanopore Sequence Data.</title>
        <authorList>
            <person name="Ogiso-Tanaka E."/>
            <person name="Itagaki H."/>
            <person name="Hosoya T."/>
            <person name="Hosaka K."/>
        </authorList>
    </citation>
    <scope>NUCLEOTIDE SEQUENCE</scope>
    <source>
        <strain evidence="8">MO-923</strain>
    </source>
</reference>
<keyword evidence="3" id="KW-0238">DNA-binding</keyword>
<dbReference type="PANTHER" id="PTHR31845:SF19">
    <property type="entry name" value="TRANSCRIPTION FACTOR DOMAIN-CONTAINING PROTEIN"/>
    <property type="match status" value="1"/>
</dbReference>
<feature type="transmembrane region" description="Helical" evidence="6">
    <location>
        <begin position="231"/>
        <end position="251"/>
    </location>
</feature>
<dbReference type="GO" id="GO:0008270">
    <property type="term" value="F:zinc ion binding"/>
    <property type="evidence" value="ECO:0007669"/>
    <property type="project" value="InterPro"/>
</dbReference>
<feature type="domain" description="Xylanolytic transcriptional activator regulatory" evidence="7">
    <location>
        <begin position="11"/>
        <end position="86"/>
    </location>
</feature>
<accession>A0AAV5AP34</accession>
<dbReference type="GO" id="GO:0000981">
    <property type="term" value="F:DNA-binding transcription factor activity, RNA polymerase II-specific"/>
    <property type="evidence" value="ECO:0007669"/>
    <property type="project" value="TreeGrafter"/>
</dbReference>
<dbReference type="Proteomes" id="UP001050691">
    <property type="component" value="Unassembled WGS sequence"/>
</dbReference>
<evidence type="ECO:0000256" key="3">
    <source>
        <dbReference type="ARBA" id="ARBA00023125"/>
    </source>
</evidence>
<comment type="caution">
    <text evidence="8">The sequence shown here is derived from an EMBL/GenBank/DDBJ whole genome shotgun (WGS) entry which is preliminary data.</text>
</comment>
<dbReference type="GO" id="GO:0000976">
    <property type="term" value="F:transcription cis-regulatory region binding"/>
    <property type="evidence" value="ECO:0007669"/>
    <property type="project" value="TreeGrafter"/>
</dbReference>
<sequence>MPARKWEEDRSWVYLELAIRIALDLNLYEPLPQESLTTEKYERESLNRTRAWLNCYNLDCSMSTLLGRPPMVNEFFVVNNAAEWYQRSPYNHSYDIHLCAYTETMGFMRRFHEARRGDSDIKKDLDFYKRITIKFDDLLDDIHARIAARYDRDSDKNDPGCVFRTGLLPLLINYYRLVMFSFGFQQAVDQGLQKDDIFFQKCFDAACGVITSVIDILAPTGYMRFSPDGHFVFSAFAAAFLLKVADIYILLRRFLLRPDFSKIVKRSHKDQISTLVRKLIRFLGSSEVAVDDRHTPKLYSRFLAELMTRLFSPKQKTVETSSKVHMKQPRQSNVVQTEKMATATNEQGPEPRDTHETQYIVEEADQNIIYATGEHNYEESQLQDTVANYVDSFVPPTTAWATATSAEQYTDHYFVDETMSLPALETEEYILSMQAINNPGWWQNVMMPGFSWPVVNDPMSVDEPVYPDLQQPFEQHGYTTMQYPAQASPELDNPLSYPQTFTMQASLH</sequence>
<dbReference type="GO" id="GO:0006351">
    <property type="term" value="P:DNA-templated transcription"/>
    <property type="evidence" value="ECO:0007669"/>
    <property type="project" value="InterPro"/>
</dbReference>
<evidence type="ECO:0000259" key="7">
    <source>
        <dbReference type="SMART" id="SM00906"/>
    </source>
</evidence>
<keyword evidence="6" id="KW-1133">Transmembrane helix</keyword>
<dbReference type="InterPro" id="IPR051089">
    <property type="entry name" value="prtT"/>
</dbReference>
<keyword evidence="9" id="KW-1185">Reference proteome</keyword>
<dbReference type="Pfam" id="PF04082">
    <property type="entry name" value="Fungal_trans"/>
    <property type="match status" value="1"/>
</dbReference>
<dbReference type="SMART" id="SM00906">
    <property type="entry name" value="Fungal_trans"/>
    <property type="match status" value="1"/>
</dbReference>
<keyword evidence="5" id="KW-0539">Nucleus</keyword>
<comment type="subcellular location">
    <subcellularLocation>
        <location evidence="1">Nucleus</location>
    </subcellularLocation>
</comment>
<dbReference type="AlphaFoldDB" id="A0AAV5AP34"/>
<evidence type="ECO:0000313" key="8">
    <source>
        <dbReference type="EMBL" id="GJJ14439.1"/>
    </source>
</evidence>
<evidence type="ECO:0000313" key="9">
    <source>
        <dbReference type="Proteomes" id="UP001050691"/>
    </source>
</evidence>
<dbReference type="InterPro" id="IPR007219">
    <property type="entry name" value="XnlR_reg_dom"/>
</dbReference>